<dbReference type="InterPro" id="IPR025528">
    <property type="entry name" value="BrnA_antitoxin"/>
</dbReference>
<evidence type="ECO:0000313" key="2">
    <source>
        <dbReference type="EMBL" id="NDV00944.1"/>
    </source>
</evidence>
<comment type="caution">
    <text evidence="2">The sequence shown here is derived from an EMBL/GenBank/DDBJ whole genome shotgun (WGS) entry which is preliminary data.</text>
</comment>
<dbReference type="Pfam" id="PF14384">
    <property type="entry name" value="BrnA_antitoxin"/>
    <property type="match status" value="1"/>
</dbReference>
<dbReference type="EMBL" id="JAAGAB010000002">
    <property type="protein sequence ID" value="NDV00944.1"/>
    <property type="molecule type" value="Genomic_DNA"/>
</dbReference>
<feature type="region of interest" description="Disordered" evidence="1">
    <location>
        <begin position="1"/>
        <end position="48"/>
    </location>
</feature>
<dbReference type="Proteomes" id="UP000474757">
    <property type="component" value="Unassembled WGS sequence"/>
</dbReference>
<feature type="compositionally biased region" description="Basic and acidic residues" evidence="1">
    <location>
        <begin position="1"/>
        <end position="10"/>
    </location>
</feature>
<dbReference type="RefSeq" id="WP_163891984.1">
    <property type="nucleotide sequence ID" value="NZ_JAAFYS010000002.1"/>
</dbReference>
<accession>A0A6B2JXE4</accession>
<evidence type="ECO:0000313" key="3">
    <source>
        <dbReference type="Proteomes" id="UP000474757"/>
    </source>
</evidence>
<sequence length="93" mass="10456">MATKTFRLDPDNPPSLSDSAKARLDATPDDEIDYSEIPDMGDVDWQRPAPKPTVTMRLDEDVIAFFKREDPKGYTRRMASVLTAFARHRGGAD</sequence>
<keyword evidence="3" id="KW-1185">Reference proteome</keyword>
<organism evidence="2 3">
    <name type="scientific">Pseudoroseicyclus tamaricis</name>
    <dbReference type="NCBI Taxonomy" id="2705421"/>
    <lineage>
        <taxon>Bacteria</taxon>
        <taxon>Pseudomonadati</taxon>
        <taxon>Pseudomonadota</taxon>
        <taxon>Alphaproteobacteria</taxon>
        <taxon>Rhodobacterales</taxon>
        <taxon>Paracoccaceae</taxon>
        <taxon>Pseudoroseicyclus</taxon>
    </lineage>
</organism>
<protein>
    <submittedName>
        <fullName evidence="2">3-oxoacyl-ACP synthase</fullName>
    </submittedName>
</protein>
<dbReference type="AlphaFoldDB" id="A0A6B2JXE4"/>
<proteinExistence type="predicted"/>
<gene>
    <name evidence="2" type="ORF">GZA08_08170</name>
</gene>
<feature type="compositionally biased region" description="Acidic residues" evidence="1">
    <location>
        <begin position="27"/>
        <end position="42"/>
    </location>
</feature>
<evidence type="ECO:0000256" key="1">
    <source>
        <dbReference type="SAM" id="MobiDB-lite"/>
    </source>
</evidence>
<name>A0A6B2JXE4_9RHOB</name>
<reference evidence="2 3" key="1">
    <citation type="submission" date="2020-02" db="EMBL/GenBank/DDBJ databases">
        <title>Pseudoroseicyclus tamarix, sp. nov., isolated from offshore sediment of a Tamarix chinensis forest.</title>
        <authorList>
            <person name="Gai Y."/>
        </authorList>
    </citation>
    <scope>NUCLEOTIDE SEQUENCE [LARGE SCALE GENOMIC DNA]</scope>
    <source>
        <strain evidence="2 3">CLL3-39</strain>
    </source>
</reference>